<dbReference type="Proteomes" id="UP000315226">
    <property type="component" value="Unassembled WGS sequence"/>
</dbReference>
<evidence type="ECO:0000313" key="4">
    <source>
        <dbReference type="Proteomes" id="UP000315226"/>
    </source>
</evidence>
<organism evidence="3 4">
    <name type="scientific">Streptomyces gardneri</name>
    <dbReference type="NCBI Taxonomy" id="66892"/>
    <lineage>
        <taxon>Bacteria</taxon>
        <taxon>Bacillati</taxon>
        <taxon>Actinomycetota</taxon>
        <taxon>Actinomycetes</taxon>
        <taxon>Kitasatosporales</taxon>
        <taxon>Streptomycetaceae</taxon>
        <taxon>Streptomyces</taxon>
    </lineage>
</organism>
<proteinExistence type="predicted"/>
<keyword evidence="2" id="KW-1133">Transmembrane helix</keyword>
<evidence type="ECO:0000313" key="3">
    <source>
        <dbReference type="EMBL" id="GEB61589.1"/>
    </source>
</evidence>
<name>A0A4Y3RW95_9ACTN</name>
<accession>A0A4Y3RW95</accession>
<keyword evidence="4" id="KW-1185">Reference proteome</keyword>
<dbReference type="AlphaFoldDB" id="A0A4Y3RW95"/>
<evidence type="ECO:0000256" key="1">
    <source>
        <dbReference type="SAM" id="MobiDB-lite"/>
    </source>
</evidence>
<dbReference type="EMBL" id="BJMN01000061">
    <property type="protein sequence ID" value="GEB61589.1"/>
    <property type="molecule type" value="Genomic_DNA"/>
</dbReference>
<feature type="region of interest" description="Disordered" evidence="1">
    <location>
        <begin position="1"/>
        <end position="23"/>
    </location>
</feature>
<evidence type="ECO:0000256" key="2">
    <source>
        <dbReference type="SAM" id="Phobius"/>
    </source>
</evidence>
<comment type="caution">
    <text evidence="3">The sequence shown here is derived from an EMBL/GenBank/DDBJ whole genome shotgun (WGS) entry which is preliminary data.</text>
</comment>
<protein>
    <submittedName>
        <fullName evidence="3">Uncharacterized protein</fullName>
    </submittedName>
</protein>
<feature type="compositionally biased region" description="Basic and acidic residues" evidence="1">
    <location>
        <begin position="1"/>
        <end position="16"/>
    </location>
</feature>
<sequence>MSRHEDKEAAVRRMLDTPHPPVPADLAVQAVERGSRRARRDRLARRVLWGLFVVAAFAFVVWASVERPWEVPPAETTPPLEGW</sequence>
<feature type="transmembrane region" description="Helical" evidence="2">
    <location>
        <begin position="47"/>
        <end position="65"/>
    </location>
</feature>
<reference evidence="3 4" key="1">
    <citation type="submission" date="2019-06" db="EMBL/GenBank/DDBJ databases">
        <title>Whole genome shotgun sequence of Streptomyces gardneri NBRC 12865.</title>
        <authorList>
            <person name="Hosoyama A."/>
            <person name="Uohara A."/>
            <person name="Ohji S."/>
            <person name="Ichikawa N."/>
        </authorList>
    </citation>
    <scope>NUCLEOTIDE SEQUENCE [LARGE SCALE GENOMIC DNA]</scope>
    <source>
        <strain evidence="3 4">NBRC 12865</strain>
    </source>
</reference>
<dbReference type="RefSeq" id="WP_174867639.1">
    <property type="nucleotide sequence ID" value="NZ_BJMN01000061.1"/>
</dbReference>
<keyword evidence="2" id="KW-0472">Membrane</keyword>
<gene>
    <name evidence="3" type="ORF">SGA01_71940</name>
</gene>
<keyword evidence="2" id="KW-0812">Transmembrane</keyword>
<dbReference type="GeneID" id="95691986"/>